<evidence type="ECO:0000256" key="6">
    <source>
        <dbReference type="ARBA" id="ARBA00023136"/>
    </source>
</evidence>
<evidence type="ECO:0000313" key="11">
    <source>
        <dbReference type="EMBL" id="KAF2144813.1"/>
    </source>
</evidence>
<evidence type="ECO:0000256" key="3">
    <source>
        <dbReference type="ARBA" id="ARBA00022792"/>
    </source>
</evidence>
<dbReference type="InterPro" id="IPR044202">
    <property type="entry name" value="LETM1/MDM38-like"/>
</dbReference>
<evidence type="ECO:0000256" key="4">
    <source>
        <dbReference type="ARBA" id="ARBA00022989"/>
    </source>
</evidence>
<evidence type="ECO:0000256" key="9">
    <source>
        <dbReference type="SAM" id="Phobius"/>
    </source>
</evidence>
<keyword evidence="3" id="KW-0999">Mitochondrion inner membrane</keyword>
<dbReference type="RefSeq" id="XP_033400525.1">
    <property type="nucleotide sequence ID" value="XM_033540064.1"/>
</dbReference>
<dbReference type="PANTHER" id="PTHR14009">
    <property type="entry name" value="LEUCINE ZIPPER-EF-HAND CONTAINING TRANSMEMBRANE PROTEIN"/>
    <property type="match status" value="1"/>
</dbReference>
<organism evidence="11 12">
    <name type="scientific">Aplosporella prunicola CBS 121167</name>
    <dbReference type="NCBI Taxonomy" id="1176127"/>
    <lineage>
        <taxon>Eukaryota</taxon>
        <taxon>Fungi</taxon>
        <taxon>Dikarya</taxon>
        <taxon>Ascomycota</taxon>
        <taxon>Pezizomycotina</taxon>
        <taxon>Dothideomycetes</taxon>
        <taxon>Dothideomycetes incertae sedis</taxon>
        <taxon>Botryosphaeriales</taxon>
        <taxon>Aplosporellaceae</taxon>
        <taxon>Aplosporella</taxon>
    </lineage>
</organism>
<dbReference type="Proteomes" id="UP000799438">
    <property type="component" value="Unassembled WGS sequence"/>
</dbReference>
<evidence type="ECO:0000256" key="8">
    <source>
        <dbReference type="SAM" id="MobiDB-lite"/>
    </source>
</evidence>
<dbReference type="PANTHER" id="PTHR14009:SF6">
    <property type="entry name" value="LETM1 RBD DOMAIN-CONTAINING PROTEIN"/>
    <property type="match status" value="1"/>
</dbReference>
<keyword evidence="5 7" id="KW-0496">Mitochondrion</keyword>
<evidence type="ECO:0000256" key="2">
    <source>
        <dbReference type="ARBA" id="ARBA00022692"/>
    </source>
</evidence>
<feature type="transmembrane region" description="Helical" evidence="9">
    <location>
        <begin position="158"/>
        <end position="181"/>
    </location>
</feature>
<feature type="domain" description="Letm1 RBD" evidence="10">
    <location>
        <begin position="145"/>
        <end position="328"/>
    </location>
</feature>
<evidence type="ECO:0000313" key="12">
    <source>
        <dbReference type="Proteomes" id="UP000799438"/>
    </source>
</evidence>
<dbReference type="PROSITE" id="PS51758">
    <property type="entry name" value="LETM1_RBD"/>
    <property type="match status" value="1"/>
</dbReference>
<dbReference type="GO" id="GO:0030003">
    <property type="term" value="P:intracellular monoatomic cation homeostasis"/>
    <property type="evidence" value="ECO:0007669"/>
    <property type="project" value="TreeGrafter"/>
</dbReference>
<dbReference type="GeneID" id="54297560"/>
<dbReference type="GO" id="GO:0005743">
    <property type="term" value="C:mitochondrial inner membrane"/>
    <property type="evidence" value="ECO:0007669"/>
    <property type="project" value="UniProtKB-SubCell"/>
</dbReference>
<dbReference type="AlphaFoldDB" id="A0A6A6BN27"/>
<dbReference type="GO" id="GO:0043022">
    <property type="term" value="F:ribosome binding"/>
    <property type="evidence" value="ECO:0007669"/>
    <property type="project" value="InterPro"/>
</dbReference>
<reference evidence="11" key="1">
    <citation type="journal article" date="2020" name="Stud. Mycol.">
        <title>101 Dothideomycetes genomes: a test case for predicting lifestyles and emergence of pathogens.</title>
        <authorList>
            <person name="Haridas S."/>
            <person name="Albert R."/>
            <person name="Binder M."/>
            <person name="Bloem J."/>
            <person name="Labutti K."/>
            <person name="Salamov A."/>
            <person name="Andreopoulos B."/>
            <person name="Baker S."/>
            <person name="Barry K."/>
            <person name="Bills G."/>
            <person name="Bluhm B."/>
            <person name="Cannon C."/>
            <person name="Castanera R."/>
            <person name="Culley D."/>
            <person name="Daum C."/>
            <person name="Ezra D."/>
            <person name="Gonzalez J."/>
            <person name="Henrissat B."/>
            <person name="Kuo A."/>
            <person name="Liang C."/>
            <person name="Lipzen A."/>
            <person name="Lutzoni F."/>
            <person name="Magnuson J."/>
            <person name="Mondo S."/>
            <person name="Nolan M."/>
            <person name="Ohm R."/>
            <person name="Pangilinan J."/>
            <person name="Park H.-J."/>
            <person name="Ramirez L."/>
            <person name="Alfaro M."/>
            <person name="Sun H."/>
            <person name="Tritt A."/>
            <person name="Yoshinaga Y."/>
            <person name="Zwiers L.-H."/>
            <person name="Turgeon B."/>
            <person name="Goodwin S."/>
            <person name="Spatafora J."/>
            <person name="Crous P."/>
            <person name="Grigoriev I."/>
        </authorList>
    </citation>
    <scope>NUCLEOTIDE SEQUENCE</scope>
    <source>
        <strain evidence="11">CBS 121167</strain>
    </source>
</reference>
<accession>A0A6A6BN27</accession>
<dbReference type="InterPro" id="IPR033122">
    <property type="entry name" value="LETM1-like_RBD"/>
</dbReference>
<keyword evidence="2 9" id="KW-0812">Transmembrane</keyword>
<comment type="subcellular location">
    <subcellularLocation>
        <location evidence="1">Mitochondrion inner membrane</location>
        <topology evidence="1">Single-pass membrane protein</topology>
    </subcellularLocation>
</comment>
<feature type="region of interest" description="Disordered" evidence="8">
    <location>
        <begin position="46"/>
        <end position="84"/>
    </location>
</feature>
<dbReference type="OrthoDB" id="73691at2759"/>
<keyword evidence="4 9" id="KW-1133">Transmembrane helix</keyword>
<evidence type="ECO:0000256" key="5">
    <source>
        <dbReference type="ARBA" id="ARBA00023128"/>
    </source>
</evidence>
<keyword evidence="12" id="KW-1185">Reference proteome</keyword>
<evidence type="ECO:0000259" key="10">
    <source>
        <dbReference type="PROSITE" id="PS51758"/>
    </source>
</evidence>
<sequence>MILRPGSALAATFALSSPCHRPFLLRAAPLFLHPAQRFASHLPPQKQNLVKKPAPTPPVQRNVDPEELVNPPVSTSPIPLDLPEREPGQNYFSHLLRTGKQYLAFYKAGVKNVNVNRGLAAKLGHARAFPQRPDQCTLSRAEFQLIRRSRYDMRRVPVFAVLLLLLGEWLPLVVVFVSGLVPRTCRIPKQISKDLYKRELLRRNVPVFSDPAYAREQPRNWLVLRNRAHGLLPAWLLQTAAPLCPTYLLWFRLRAHLRYLAVDDYLLKRDGGEKLLIARELRTACDERGINTGSKDKLTMQRALGTWLSASPEKKGYDMFGLDEKDDK</sequence>
<proteinExistence type="predicted"/>
<dbReference type="Pfam" id="PF07766">
    <property type="entry name" value="LETM1_RBD"/>
    <property type="match status" value="1"/>
</dbReference>
<evidence type="ECO:0000256" key="1">
    <source>
        <dbReference type="ARBA" id="ARBA00004434"/>
    </source>
</evidence>
<dbReference type="EMBL" id="ML995479">
    <property type="protein sequence ID" value="KAF2144813.1"/>
    <property type="molecule type" value="Genomic_DNA"/>
</dbReference>
<gene>
    <name evidence="11" type="ORF">K452DRAFT_285143</name>
</gene>
<keyword evidence="6 9" id="KW-0472">Membrane</keyword>
<protein>
    <recommendedName>
        <fullName evidence="10">Letm1 RBD domain-containing protein</fullName>
    </recommendedName>
</protein>
<name>A0A6A6BN27_9PEZI</name>
<evidence type="ECO:0000256" key="7">
    <source>
        <dbReference type="PROSITE-ProRule" id="PRU01094"/>
    </source>
</evidence>